<organism evidence="2 3">
    <name type="scientific">Macrococcoides caseolyticum</name>
    <dbReference type="NCBI Taxonomy" id="69966"/>
    <lineage>
        <taxon>Bacteria</taxon>
        <taxon>Bacillati</taxon>
        <taxon>Bacillota</taxon>
        <taxon>Bacilli</taxon>
        <taxon>Bacillales</taxon>
        <taxon>Staphylococcaceae</taxon>
        <taxon>Macrococcoides</taxon>
    </lineage>
</organism>
<reference evidence="2 3" key="1">
    <citation type="submission" date="2017-12" db="EMBL/GenBank/DDBJ databases">
        <title>Genomics of Macrococcus caseolyticus.</title>
        <authorList>
            <person name="MacFadyen A.C."/>
            <person name="Paterson G.K."/>
        </authorList>
    </citation>
    <scope>NUCLEOTIDE SEQUENCE [LARGE SCALE GENOMIC DNA]</scope>
    <source>
        <strain evidence="2 3">5788_EF188</strain>
    </source>
</reference>
<evidence type="ECO:0000256" key="1">
    <source>
        <dbReference type="SAM" id="Phobius"/>
    </source>
</evidence>
<comment type="caution">
    <text evidence="2">The sequence shown here is derived from an EMBL/GenBank/DDBJ whole genome shotgun (WGS) entry which is preliminary data.</text>
</comment>
<name>A0A855GV74_9STAP</name>
<evidence type="ECO:0000313" key="2">
    <source>
        <dbReference type="EMBL" id="PKE25642.1"/>
    </source>
</evidence>
<dbReference type="Proteomes" id="UP000233482">
    <property type="component" value="Unassembled WGS sequence"/>
</dbReference>
<gene>
    <name evidence="2" type="ORF">CW686_08925</name>
</gene>
<evidence type="ECO:0008006" key="4">
    <source>
        <dbReference type="Google" id="ProtNLM"/>
    </source>
</evidence>
<protein>
    <recommendedName>
        <fullName evidence="4">DUF2975 domain-containing protein</fullName>
    </recommendedName>
</protein>
<keyword evidence="1" id="KW-0472">Membrane</keyword>
<keyword evidence="1" id="KW-1133">Transmembrane helix</keyword>
<accession>A0A855GV74</accession>
<proteinExistence type="predicted"/>
<feature type="transmembrane region" description="Helical" evidence="1">
    <location>
        <begin position="91"/>
        <end position="107"/>
    </location>
</feature>
<keyword evidence="1" id="KW-0812">Transmembrane</keyword>
<dbReference type="RefSeq" id="WP_101042167.1">
    <property type="nucleotide sequence ID" value="NZ_CP073801.1"/>
</dbReference>
<feature type="transmembrane region" description="Helical" evidence="1">
    <location>
        <begin position="50"/>
        <end position="71"/>
    </location>
</feature>
<feature type="transmembrane region" description="Helical" evidence="1">
    <location>
        <begin position="127"/>
        <end position="145"/>
    </location>
</feature>
<sequence>MNKSITSLKFTKYFVILAFIITLLTSIVTISEFFSNSISNDLWHFSNRGLYYFGIYIIQCIILLMILIFTFQLMQKVDIADYFNTINHDKLLLIAILTIGYGGLNLAKKYLNASVEYSTLLNTTVETNLLLFILGIVILSSLFIYEESKKIKEENDLTI</sequence>
<dbReference type="EMBL" id="PIXC01000020">
    <property type="protein sequence ID" value="PKE25642.1"/>
    <property type="molecule type" value="Genomic_DNA"/>
</dbReference>
<evidence type="ECO:0000313" key="3">
    <source>
        <dbReference type="Proteomes" id="UP000233482"/>
    </source>
</evidence>
<feature type="transmembrane region" description="Helical" evidence="1">
    <location>
        <begin position="12"/>
        <end position="30"/>
    </location>
</feature>
<dbReference type="AlphaFoldDB" id="A0A855GV74"/>